<evidence type="ECO:0000259" key="1">
    <source>
        <dbReference type="Pfam" id="PF01370"/>
    </source>
</evidence>
<dbReference type="InterPro" id="IPR001509">
    <property type="entry name" value="Epimerase_deHydtase"/>
</dbReference>
<dbReference type="Pfam" id="PF01370">
    <property type="entry name" value="Epimerase"/>
    <property type="match status" value="1"/>
</dbReference>
<evidence type="ECO:0000313" key="2">
    <source>
        <dbReference type="EMBL" id="GAJ10004.1"/>
    </source>
</evidence>
<dbReference type="Gene3D" id="3.40.50.720">
    <property type="entry name" value="NAD(P)-binding Rossmann-like Domain"/>
    <property type="match status" value="1"/>
</dbReference>
<reference evidence="2" key="1">
    <citation type="journal article" date="2014" name="Front. Microbiol.">
        <title>High frequency of phylogenetically diverse reductive dehalogenase-homologous genes in deep subseafloor sedimentary metagenomes.</title>
        <authorList>
            <person name="Kawai M."/>
            <person name="Futagami T."/>
            <person name="Toyoda A."/>
            <person name="Takaki Y."/>
            <person name="Nishi S."/>
            <person name="Hori S."/>
            <person name="Arai W."/>
            <person name="Tsubouchi T."/>
            <person name="Morono Y."/>
            <person name="Uchiyama I."/>
            <person name="Ito T."/>
            <person name="Fujiyama A."/>
            <person name="Inagaki F."/>
            <person name="Takami H."/>
        </authorList>
    </citation>
    <scope>NUCLEOTIDE SEQUENCE</scope>
    <source>
        <strain evidence="2">Expedition CK06-06</strain>
    </source>
</reference>
<proteinExistence type="predicted"/>
<accession>X1TXP4</accession>
<comment type="caution">
    <text evidence="2">The sequence shown here is derived from an EMBL/GenBank/DDBJ whole genome shotgun (WGS) entry which is preliminary data.</text>
</comment>
<dbReference type="EMBL" id="BARW01032141">
    <property type="protein sequence ID" value="GAJ10004.1"/>
    <property type="molecule type" value="Genomic_DNA"/>
</dbReference>
<name>X1TXP4_9ZZZZ</name>
<dbReference type="SUPFAM" id="SSF51735">
    <property type="entry name" value="NAD(P)-binding Rossmann-fold domains"/>
    <property type="match status" value="1"/>
</dbReference>
<dbReference type="InterPro" id="IPR036291">
    <property type="entry name" value="NAD(P)-bd_dom_sf"/>
</dbReference>
<feature type="non-terminal residue" evidence="2">
    <location>
        <position position="80"/>
    </location>
</feature>
<dbReference type="AlphaFoldDB" id="X1TXP4"/>
<protein>
    <recommendedName>
        <fullName evidence="1">NAD-dependent epimerase/dehydratase domain-containing protein</fullName>
    </recommendedName>
</protein>
<gene>
    <name evidence="2" type="ORF">S12H4_50937</name>
</gene>
<sequence>MKVLLTGAFGNIGSSALEELLSRGYQVTCFDVKTKENVKTARQFEAAADIVWGDLRNKRDIAAAVNRQEVVVHLAFVIPK</sequence>
<feature type="domain" description="NAD-dependent epimerase/dehydratase" evidence="1">
    <location>
        <begin position="3"/>
        <end position="76"/>
    </location>
</feature>
<organism evidence="2">
    <name type="scientific">marine sediment metagenome</name>
    <dbReference type="NCBI Taxonomy" id="412755"/>
    <lineage>
        <taxon>unclassified sequences</taxon>
        <taxon>metagenomes</taxon>
        <taxon>ecological metagenomes</taxon>
    </lineage>
</organism>